<dbReference type="HOGENOM" id="CLU_874668_0_0_1"/>
<dbReference type="KEGG" id="pno:SNOG_05409"/>
<dbReference type="PANTHER" id="PTHR13491">
    <property type="entry name" value="ZCCHC10 PROTEIN"/>
    <property type="match status" value="1"/>
</dbReference>
<evidence type="ECO:0008006" key="4">
    <source>
        <dbReference type="Google" id="ProtNLM"/>
    </source>
</evidence>
<dbReference type="EMBL" id="CH445331">
    <property type="protein sequence ID" value="EAT87800.2"/>
    <property type="molecule type" value="Genomic_DNA"/>
</dbReference>
<evidence type="ECO:0000256" key="1">
    <source>
        <dbReference type="SAM" id="MobiDB-lite"/>
    </source>
</evidence>
<dbReference type="InParanoid" id="Q0US55"/>
<dbReference type="InterPro" id="IPR039715">
    <property type="entry name" value="ZCCHC10"/>
</dbReference>
<feature type="region of interest" description="Disordered" evidence="1">
    <location>
        <begin position="283"/>
        <end position="303"/>
    </location>
</feature>
<organism evidence="2 3">
    <name type="scientific">Phaeosphaeria nodorum (strain SN15 / ATCC MYA-4574 / FGSC 10173)</name>
    <name type="common">Glume blotch fungus</name>
    <name type="synonym">Parastagonospora nodorum</name>
    <dbReference type="NCBI Taxonomy" id="321614"/>
    <lineage>
        <taxon>Eukaryota</taxon>
        <taxon>Fungi</taxon>
        <taxon>Dikarya</taxon>
        <taxon>Ascomycota</taxon>
        <taxon>Pezizomycotina</taxon>
        <taxon>Dothideomycetes</taxon>
        <taxon>Pleosporomycetidae</taxon>
        <taxon>Pleosporales</taxon>
        <taxon>Pleosporineae</taxon>
        <taxon>Phaeosphaeriaceae</taxon>
        <taxon>Parastagonospora</taxon>
    </lineage>
</organism>
<protein>
    <recommendedName>
        <fullName evidence="4">Zinc knuckle-domain-containing protein</fullName>
    </recommendedName>
</protein>
<feature type="compositionally biased region" description="Low complexity" evidence="1">
    <location>
        <begin position="47"/>
        <end position="61"/>
    </location>
</feature>
<feature type="compositionally biased region" description="Low complexity" evidence="1">
    <location>
        <begin position="95"/>
        <end position="117"/>
    </location>
</feature>
<feature type="compositionally biased region" description="Basic and acidic residues" evidence="1">
    <location>
        <begin position="66"/>
        <end position="87"/>
    </location>
</feature>
<sequence length="318" mass="35811">MFRRPGAGRSKASADTLCQKCLKRGHYSYECKATAQERPYQSRPSRTQQLLNPKLKPKLTTEVPEDLLRKKGVADEILKKKEVERSVRDRKRSRSLSTSSADSVSTISTNRSPSRSRSPPRRKKHHGGDDKALTKRRRRSVSRDSRSSSGAERNTRRPPASEEGAELDRAPSHSAWRCRMKTHDQSIEGLQDREAGTESDQCAVSRLRAQGLGLIASIPWTRLTTAMAQRRADGAHHRQRRKHPHDLHHRIDLGAFVAPVHMRGDEFNGRLVRVDVEDGMDIATRDDSMGHRGTASTTGQCDKHHQSLRRRLCSASAV</sequence>
<proteinExistence type="predicted"/>
<dbReference type="eggNOG" id="ENOG502S7VK">
    <property type="taxonomic scope" value="Eukaryota"/>
</dbReference>
<feature type="region of interest" description="Disordered" evidence="1">
    <location>
        <begin position="34"/>
        <end position="178"/>
    </location>
</feature>
<evidence type="ECO:0000313" key="3">
    <source>
        <dbReference type="Proteomes" id="UP000001055"/>
    </source>
</evidence>
<dbReference type="Pfam" id="PF13917">
    <property type="entry name" value="zf-CCHC_3"/>
    <property type="match status" value="1"/>
</dbReference>
<accession>Q0US55</accession>
<dbReference type="PANTHER" id="PTHR13491:SF0">
    <property type="entry name" value="ZINC FINGER CCHC DOMAIN-CONTAINING PROTEIN 10"/>
    <property type="match status" value="1"/>
</dbReference>
<dbReference type="AlphaFoldDB" id="Q0US55"/>
<dbReference type="GeneID" id="5972690"/>
<dbReference type="Proteomes" id="UP000001055">
    <property type="component" value="Unassembled WGS sequence"/>
</dbReference>
<gene>
    <name evidence="2" type="ORF">SNOG_05409</name>
</gene>
<reference evidence="3" key="1">
    <citation type="journal article" date="2007" name="Plant Cell">
        <title>Dothideomycete-plant interactions illuminated by genome sequencing and EST analysis of the wheat pathogen Stagonospora nodorum.</title>
        <authorList>
            <person name="Hane J.K."/>
            <person name="Lowe R.G."/>
            <person name="Solomon P.S."/>
            <person name="Tan K.C."/>
            <person name="Schoch C.L."/>
            <person name="Spatafora J.W."/>
            <person name="Crous P.W."/>
            <person name="Kodira C."/>
            <person name="Birren B.W."/>
            <person name="Galagan J.E."/>
            <person name="Torriani S.F."/>
            <person name="McDonald B.A."/>
            <person name="Oliver R.P."/>
        </authorList>
    </citation>
    <scope>NUCLEOTIDE SEQUENCE [LARGE SCALE GENOMIC DNA]</scope>
    <source>
        <strain evidence="3">SN15 / ATCC MYA-4574 / FGSC 10173</strain>
    </source>
</reference>
<dbReference type="RefSeq" id="XP_001795815.1">
    <property type="nucleotide sequence ID" value="XM_001795763.1"/>
</dbReference>
<dbReference type="VEuPathDB" id="FungiDB:JI435_054090"/>
<evidence type="ECO:0000313" key="2">
    <source>
        <dbReference type="EMBL" id="EAT87800.2"/>
    </source>
</evidence>
<name>Q0US55_PHANO</name>